<gene>
    <name evidence="2" type="ORF">GCM10010358_73160</name>
</gene>
<name>A0A918P0A9_9ACTN</name>
<dbReference type="Proteomes" id="UP000619244">
    <property type="component" value="Unassembled WGS sequence"/>
</dbReference>
<protein>
    <submittedName>
        <fullName evidence="2">Uncharacterized protein</fullName>
    </submittedName>
</protein>
<comment type="caution">
    <text evidence="2">The sequence shown here is derived from an EMBL/GenBank/DDBJ whole genome shotgun (WGS) entry which is preliminary data.</text>
</comment>
<dbReference type="RefSeq" id="WP_190194614.1">
    <property type="nucleotide sequence ID" value="NZ_BMVU01000071.1"/>
</dbReference>
<reference evidence="2" key="1">
    <citation type="journal article" date="2014" name="Int. J. Syst. Evol. Microbiol.">
        <title>Complete genome sequence of Corynebacterium casei LMG S-19264T (=DSM 44701T), isolated from a smear-ripened cheese.</title>
        <authorList>
            <consortium name="US DOE Joint Genome Institute (JGI-PGF)"/>
            <person name="Walter F."/>
            <person name="Albersmeier A."/>
            <person name="Kalinowski J."/>
            <person name="Ruckert C."/>
        </authorList>
    </citation>
    <scope>NUCLEOTIDE SEQUENCE</scope>
    <source>
        <strain evidence="2">JCM 4790</strain>
    </source>
</reference>
<keyword evidence="3" id="KW-1185">Reference proteome</keyword>
<feature type="region of interest" description="Disordered" evidence="1">
    <location>
        <begin position="1"/>
        <end position="22"/>
    </location>
</feature>
<evidence type="ECO:0000256" key="1">
    <source>
        <dbReference type="SAM" id="MobiDB-lite"/>
    </source>
</evidence>
<dbReference type="EMBL" id="BMVU01000071">
    <property type="protein sequence ID" value="GGY09859.1"/>
    <property type="molecule type" value="Genomic_DNA"/>
</dbReference>
<dbReference type="AlphaFoldDB" id="A0A918P0A9"/>
<proteinExistence type="predicted"/>
<organism evidence="2 3">
    <name type="scientific">Streptomyces minutiscleroticus</name>
    <dbReference type="NCBI Taxonomy" id="68238"/>
    <lineage>
        <taxon>Bacteria</taxon>
        <taxon>Bacillati</taxon>
        <taxon>Actinomycetota</taxon>
        <taxon>Actinomycetes</taxon>
        <taxon>Kitasatosporales</taxon>
        <taxon>Streptomycetaceae</taxon>
        <taxon>Streptomyces</taxon>
    </lineage>
</organism>
<evidence type="ECO:0000313" key="2">
    <source>
        <dbReference type="EMBL" id="GGY09859.1"/>
    </source>
</evidence>
<evidence type="ECO:0000313" key="3">
    <source>
        <dbReference type="Proteomes" id="UP000619244"/>
    </source>
</evidence>
<sequence>MTLPIPAPHPPDGTPSGSNVLLGAPRGSCVGAPRAAGAVETALEQYGTPGHQRKQIAHHQHGVRILQEAGAVLVGGTREVLQAAS</sequence>
<feature type="compositionally biased region" description="Pro residues" evidence="1">
    <location>
        <begin position="1"/>
        <end position="13"/>
    </location>
</feature>
<accession>A0A918P0A9</accession>
<reference evidence="2" key="2">
    <citation type="submission" date="2020-09" db="EMBL/GenBank/DDBJ databases">
        <authorList>
            <person name="Sun Q."/>
            <person name="Ohkuma M."/>
        </authorList>
    </citation>
    <scope>NUCLEOTIDE SEQUENCE</scope>
    <source>
        <strain evidence="2">JCM 4790</strain>
    </source>
</reference>